<dbReference type="AlphaFoldDB" id="A0A4V1R2R9"/>
<dbReference type="InterPro" id="IPR036388">
    <property type="entry name" value="WH-like_DNA-bd_sf"/>
</dbReference>
<dbReference type="PROSITE" id="PS50043">
    <property type="entry name" value="HTH_LUXR_2"/>
    <property type="match status" value="1"/>
</dbReference>
<keyword evidence="3" id="KW-1185">Reference proteome</keyword>
<reference evidence="2 3" key="1">
    <citation type="submission" date="2019-01" db="EMBL/GenBank/DDBJ databases">
        <title>Agromyces.</title>
        <authorList>
            <person name="Li J."/>
        </authorList>
    </citation>
    <scope>NUCLEOTIDE SEQUENCE [LARGE SCALE GENOMIC DNA]</scope>
    <source>
        <strain evidence="2 3">DSM 23870</strain>
    </source>
</reference>
<dbReference type="Gene3D" id="1.10.10.10">
    <property type="entry name" value="Winged helix-like DNA-binding domain superfamily/Winged helix DNA-binding domain"/>
    <property type="match status" value="1"/>
</dbReference>
<proteinExistence type="predicted"/>
<gene>
    <name evidence="2" type="ORF">ESP50_02720</name>
</gene>
<protein>
    <submittedName>
        <fullName evidence="2">LuxR family transcriptional regulator</fullName>
    </submittedName>
</protein>
<dbReference type="SMART" id="SM00421">
    <property type="entry name" value="HTH_LUXR"/>
    <property type="match status" value="1"/>
</dbReference>
<feature type="domain" description="HTH luxR-type" evidence="1">
    <location>
        <begin position="452"/>
        <end position="517"/>
    </location>
</feature>
<evidence type="ECO:0000313" key="3">
    <source>
        <dbReference type="Proteomes" id="UP000292686"/>
    </source>
</evidence>
<accession>A0A4V1R2R9</accession>
<sequence>MPRERAIGGGMNLNDSRRASDELTRALGSGNAETIARAASTNIWPLYSDHTDMLTMAIAALPSPVLERHPMLRVLHPMTPVLARTSRPFKPVVYADDARSMSPEELDFVYLAHMIAFRLSGDTAASVSYARRLEDRLLQTRVESRDRMDGPLWFFHHQIGSTLLSAGDTSGALLEFATSRQLGKFSLQTDAERMALGRTALAHAVRGSLGEADRALADAQQLPEPTHGHLCAVTTSEAAAAGLLAVDRMTDDVDELLSAMEPYDSIEVSWPFALLARCRSFLAREQPEDALEAIHLAADAHIVQDGSFASDVIAAKSIQAFLATGDIAWAHRVAEDKGASGVLTRLAVVRLSLQDGRFDAAAHDLRLLAADHSLGPAQRSEVVLLAGWLEFGRTGEITRDMALQISRTARRDDSRRQFAALPKQLIEHASTLLSGESGVEFDALTAGLATFEIARRPTLTAGEQRILNALAVHSSTASMASAFHVSPNTVKSQLRTLYRKLGCSSRAEAVRIATRLHLLAGEVAT</sequence>
<dbReference type="Pfam" id="PF00196">
    <property type="entry name" value="GerE"/>
    <property type="match status" value="1"/>
</dbReference>
<dbReference type="InterPro" id="IPR000792">
    <property type="entry name" value="Tscrpt_reg_LuxR_C"/>
</dbReference>
<dbReference type="OrthoDB" id="134985at2"/>
<evidence type="ECO:0000259" key="1">
    <source>
        <dbReference type="PROSITE" id="PS50043"/>
    </source>
</evidence>
<dbReference type="EMBL" id="SDPM01000001">
    <property type="protein sequence ID" value="RXZ88116.1"/>
    <property type="molecule type" value="Genomic_DNA"/>
</dbReference>
<dbReference type="CDD" id="cd06170">
    <property type="entry name" value="LuxR_C_like"/>
    <property type="match status" value="1"/>
</dbReference>
<dbReference type="SUPFAM" id="SSF46894">
    <property type="entry name" value="C-terminal effector domain of the bipartite response regulators"/>
    <property type="match status" value="1"/>
</dbReference>
<evidence type="ECO:0000313" key="2">
    <source>
        <dbReference type="EMBL" id="RXZ88116.1"/>
    </source>
</evidence>
<dbReference type="InterPro" id="IPR016032">
    <property type="entry name" value="Sig_transdc_resp-reg_C-effctor"/>
</dbReference>
<comment type="caution">
    <text evidence="2">The sequence shown here is derived from an EMBL/GenBank/DDBJ whole genome shotgun (WGS) entry which is preliminary data.</text>
</comment>
<dbReference type="GO" id="GO:0003677">
    <property type="term" value="F:DNA binding"/>
    <property type="evidence" value="ECO:0007669"/>
    <property type="project" value="InterPro"/>
</dbReference>
<organism evidence="2 3">
    <name type="scientific">Agromyces atrinae</name>
    <dbReference type="NCBI Taxonomy" id="592376"/>
    <lineage>
        <taxon>Bacteria</taxon>
        <taxon>Bacillati</taxon>
        <taxon>Actinomycetota</taxon>
        <taxon>Actinomycetes</taxon>
        <taxon>Micrococcales</taxon>
        <taxon>Microbacteriaceae</taxon>
        <taxon>Agromyces</taxon>
    </lineage>
</organism>
<dbReference type="Proteomes" id="UP000292686">
    <property type="component" value="Unassembled WGS sequence"/>
</dbReference>
<dbReference type="GO" id="GO:0006355">
    <property type="term" value="P:regulation of DNA-templated transcription"/>
    <property type="evidence" value="ECO:0007669"/>
    <property type="project" value="InterPro"/>
</dbReference>
<name>A0A4V1R2R9_9MICO</name>